<name>A0ABT2H9P4_9MICO</name>
<evidence type="ECO:0000313" key="2">
    <source>
        <dbReference type="Proteomes" id="UP001165586"/>
    </source>
</evidence>
<proteinExistence type="predicted"/>
<reference evidence="1" key="1">
    <citation type="submission" date="2022-08" db="EMBL/GenBank/DDBJ databases">
        <authorList>
            <person name="Deng Y."/>
            <person name="Han X.-F."/>
            <person name="Zhang Y.-Q."/>
        </authorList>
    </citation>
    <scope>NUCLEOTIDE SEQUENCE</scope>
    <source>
        <strain evidence="1">CPCC 203386</strain>
    </source>
</reference>
<dbReference type="RefSeq" id="WP_259542714.1">
    <property type="nucleotide sequence ID" value="NZ_JANLCJ010000096.1"/>
</dbReference>
<accession>A0ABT2H9P4</accession>
<dbReference type="Proteomes" id="UP001165586">
    <property type="component" value="Unassembled WGS sequence"/>
</dbReference>
<feature type="non-terminal residue" evidence="1">
    <location>
        <position position="96"/>
    </location>
</feature>
<comment type="caution">
    <text evidence="1">The sequence shown here is derived from an EMBL/GenBank/DDBJ whole genome shotgun (WGS) entry which is preliminary data.</text>
</comment>
<evidence type="ECO:0000313" key="1">
    <source>
        <dbReference type="EMBL" id="MCS5736649.1"/>
    </source>
</evidence>
<organism evidence="1 2">
    <name type="scientific">Herbiconiux daphne</name>
    <dbReference type="NCBI Taxonomy" id="2970914"/>
    <lineage>
        <taxon>Bacteria</taxon>
        <taxon>Bacillati</taxon>
        <taxon>Actinomycetota</taxon>
        <taxon>Actinomycetes</taxon>
        <taxon>Micrococcales</taxon>
        <taxon>Microbacteriaceae</taxon>
        <taxon>Herbiconiux</taxon>
    </lineage>
</organism>
<dbReference type="EMBL" id="JANLCJ010000096">
    <property type="protein sequence ID" value="MCS5736649.1"/>
    <property type="molecule type" value="Genomic_DNA"/>
</dbReference>
<protein>
    <submittedName>
        <fullName evidence="1">Uncharacterized protein</fullName>
    </submittedName>
</protein>
<keyword evidence="2" id="KW-1185">Reference proteome</keyword>
<sequence length="96" mass="11313">MNTVEEFSAYIKKHKASKKATRLFLDLETLTYNKAEGRKNPSKYKSILYSLCVGWLDDEEEGLVHRVAFPSWHDFEKAVEKGLTYREMLVKRQKIE</sequence>
<gene>
    <name evidence="1" type="ORF">N1032_23245</name>
</gene>